<keyword evidence="4" id="KW-1185">Reference proteome</keyword>
<dbReference type="InterPro" id="IPR006683">
    <property type="entry name" value="Thioestr_dom"/>
</dbReference>
<comment type="caution">
    <text evidence="3">The sequence shown here is derived from an EMBL/GenBank/DDBJ whole genome shotgun (WGS) entry which is preliminary data.</text>
</comment>
<name>A0A7X1FSW0_9SPHN</name>
<dbReference type="InterPro" id="IPR029069">
    <property type="entry name" value="HotDog_dom_sf"/>
</dbReference>
<keyword evidence="1" id="KW-0378">Hydrolase</keyword>
<dbReference type="Gene3D" id="3.10.129.10">
    <property type="entry name" value="Hotdog Thioesterase"/>
    <property type="match status" value="1"/>
</dbReference>
<accession>A0A7X1FSW0</accession>
<organism evidence="3 4">
    <name type="scientific">Novosphingobium flavum</name>
    <dbReference type="NCBI Taxonomy" id="1778672"/>
    <lineage>
        <taxon>Bacteria</taxon>
        <taxon>Pseudomonadati</taxon>
        <taxon>Pseudomonadota</taxon>
        <taxon>Alphaproteobacteria</taxon>
        <taxon>Sphingomonadales</taxon>
        <taxon>Sphingomonadaceae</taxon>
        <taxon>Novosphingobium</taxon>
    </lineage>
</organism>
<evidence type="ECO:0000256" key="1">
    <source>
        <dbReference type="ARBA" id="ARBA00022801"/>
    </source>
</evidence>
<dbReference type="NCBIfam" id="TIGR00369">
    <property type="entry name" value="unchar_dom_1"/>
    <property type="match status" value="1"/>
</dbReference>
<dbReference type="SUPFAM" id="SSF54637">
    <property type="entry name" value="Thioesterase/thiol ester dehydrase-isomerase"/>
    <property type="match status" value="1"/>
</dbReference>
<evidence type="ECO:0000259" key="2">
    <source>
        <dbReference type="Pfam" id="PF03061"/>
    </source>
</evidence>
<dbReference type="EMBL" id="JACLAW010000009">
    <property type="protein sequence ID" value="MBC2666355.1"/>
    <property type="molecule type" value="Genomic_DNA"/>
</dbReference>
<dbReference type="GO" id="GO:0016289">
    <property type="term" value="F:acyl-CoA hydrolase activity"/>
    <property type="evidence" value="ECO:0007669"/>
    <property type="project" value="UniProtKB-ARBA"/>
</dbReference>
<dbReference type="Pfam" id="PF03061">
    <property type="entry name" value="4HBT"/>
    <property type="match status" value="1"/>
</dbReference>
<reference evidence="3 4" key="1">
    <citation type="submission" date="2020-08" db="EMBL/GenBank/DDBJ databases">
        <title>The genome sequence of type strain Novosphingobium flavum NBRC 111647.</title>
        <authorList>
            <person name="Liu Y."/>
        </authorList>
    </citation>
    <scope>NUCLEOTIDE SEQUENCE [LARGE SCALE GENOMIC DNA]</scope>
    <source>
        <strain evidence="3 4">NBRC 111647</strain>
    </source>
</reference>
<sequence length="129" mass="13849">MSDPSCFNGLAIGHLIVRAEGERAVRLRLHTQRRHANLSGTVHGGVVLSMVDLSLFASAQLVIGKHLAGSVTLDTSCQFLGSGRIGAPLDAVTEVLRETGRMVFLRGLMMQEDHLVASFTGTIRKPSAR</sequence>
<protein>
    <submittedName>
        <fullName evidence="3">PaaI family thioesterase</fullName>
    </submittedName>
</protein>
<feature type="domain" description="Thioesterase" evidence="2">
    <location>
        <begin position="40"/>
        <end position="116"/>
    </location>
</feature>
<evidence type="ECO:0000313" key="3">
    <source>
        <dbReference type="EMBL" id="MBC2666355.1"/>
    </source>
</evidence>
<proteinExistence type="predicted"/>
<evidence type="ECO:0000313" key="4">
    <source>
        <dbReference type="Proteomes" id="UP000566813"/>
    </source>
</evidence>
<dbReference type="Proteomes" id="UP000566813">
    <property type="component" value="Unassembled WGS sequence"/>
</dbReference>
<dbReference type="InterPro" id="IPR003736">
    <property type="entry name" value="PAAI_dom"/>
</dbReference>
<dbReference type="AlphaFoldDB" id="A0A7X1FSW0"/>
<dbReference type="CDD" id="cd03443">
    <property type="entry name" value="PaaI_thioesterase"/>
    <property type="match status" value="1"/>
</dbReference>
<gene>
    <name evidence="3" type="ORF">H7F51_12570</name>
</gene>